<dbReference type="InterPro" id="IPR053136">
    <property type="entry name" value="UTP_pyrophosphatase-like"/>
</dbReference>
<name>A0A1A7BDF0_9SPHN</name>
<dbReference type="GO" id="GO:0016787">
    <property type="term" value="F:hydrolase activity"/>
    <property type="evidence" value="ECO:0007669"/>
    <property type="project" value="UniProtKB-KW"/>
</dbReference>
<keyword evidence="2" id="KW-0378">Hydrolase</keyword>
<gene>
    <name evidence="2" type="ORF">I603_2160</name>
</gene>
<organism evidence="2 3">
    <name type="scientific">Erythrobacter dokdonensis DSW-74</name>
    <dbReference type="NCBI Taxonomy" id="1300349"/>
    <lineage>
        <taxon>Bacteria</taxon>
        <taxon>Pseudomonadati</taxon>
        <taxon>Pseudomonadota</taxon>
        <taxon>Alphaproteobacteria</taxon>
        <taxon>Sphingomonadales</taxon>
        <taxon>Erythrobacteraceae</taxon>
        <taxon>Erythrobacter/Porphyrobacter group</taxon>
        <taxon>Erythrobacter</taxon>
    </lineage>
</organism>
<evidence type="ECO:0000313" key="2">
    <source>
        <dbReference type="EMBL" id="OBV10558.1"/>
    </source>
</evidence>
<dbReference type="AlphaFoldDB" id="A0A1A7BDF0"/>
<dbReference type="PANTHER" id="PTHR30399">
    <property type="entry name" value="UNCHARACTERIZED PROTEIN YGJP"/>
    <property type="match status" value="1"/>
</dbReference>
<dbReference type="STRING" id="1300349.I603_2160"/>
<dbReference type="Proteomes" id="UP000092484">
    <property type="component" value="Unassembled WGS sequence"/>
</dbReference>
<evidence type="ECO:0000313" key="3">
    <source>
        <dbReference type="Proteomes" id="UP000092484"/>
    </source>
</evidence>
<dbReference type="EMBL" id="LZYB01000005">
    <property type="protein sequence ID" value="OBV10558.1"/>
    <property type="molecule type" value="Genomic_DNA"/>
</dbReference>
<comment type="caution">
    <text evidence="2">The sequence shown here is derived from an EMBL/GenBank/DDBJ whole genome shotgun (WGS) entry which is preliminary data.</text>
</comment>
<evidence type="ECO:0000259" key="1">
    <source>
        <dbReference type="Pfam" id="PF01863"/>
    </source>
</evidence>
<accession>A0A1A7BDF0</accession>
<reference evidence="2 3" key="1">
    <citation type="submission" date="2016-06" db="EMBL/GenBank/DDBJ databases">
        <title>Genome sequence of Porphyrobacter dokdonensis DSW-74.</title>
        <authorList>
            <person name="Kim J.F."/>
            <person name="Song J.Y."/>
        </authorList>
    </citation>
    <scope>NUCLEOTIDE SEQUENCE [LARGE SCALE GENOMIC DNA]</scope>
    <source>
        <strain evidence="2 3">DSW-74</strain>
    </source>
</reference>
<dbReference type="CDD" id="cd07344">
    <property type="entry name" value="M48_yhfN_like"/>
    <property type="match status" value="1"/>
</dbReference>
<sequence length="205" mass="23181">MRLAPDGSEVRITLPAWAESNEAIAFAHARSSWLEGQLARLPQRAVPEPGGEIRYRGEMLRLEWQARAPRSPVIEGATLQVGGPQAGLEGRLRRWLEAEALRHCEGDMHDYCHAAGLDPVPVGLTRAQRRWGSCSDKRRIRINWRLIQAPDFVRRSVVAHEVAHLVHFDHSPAFHGLLERIYEHDITAADRWLKDHGRGLYAAFG</sequence>
<proteinExistence type="predicted"/>
<dbReference type="Pfam" id="PF01863">
    <property type="entry name" value="YgjP-like"/>
    <property type="match status" value="1"/>
</dbReference>
<protein>
    <submittedName>
        <fullName evidence="2">Putative metal-dependent hydrolase</fullName>
    </submittedName>
</protein>
<feature type="domain" description="YgjP-like metallopeptidase" evidence="1">
    <location>
        <begin position="2"/>
        <end position="196"/>
    </location>
</feature>
<dbReference type="PATRIC" id="fig|1300349.4.peg.2152"/>
<keyword evidence="3" id="KW-1185">Reference proteome</keyword>
<dbReference type="Gene3D" id="3.30.2010.10">
    <property type="entry name" value="Metalloproteases ('zincins'), catalytic domain"/>
    <property type="match status" value="1"/>
</dbReference>
<dbReference type="PANTHER" id="PTHR30399:SF1">
    <property type="entry name" value="UTP PYROPHOSPHATASE"/>
    <property type="match status" value="1"/>
</dbReference>
<dbReference type="InterPro" id="IPR002725">
    <property type="entry name" value="YgjP-like_metallopeptidase"/>
</dbReference>